<name>A0A9P5PTA0_9AGAR</name>
<dbReference type="AlphaFoldDB" id="A0A9P5PTA0"/>
<gene>
    <name evidence="1" type="ORF">BDP27DRAFT_1223724</name>
</gene>
<organism evidence="1 2">
    <name type="scientific">Rhodocollybia butyracea</name>
    <dbReference type="NCBI Taxonomy" id="206335"/>
    <lineage>
        <taxon>Eukaryota</taxon>
        <taxon>Fungi</taxon>
        <taxon>Dikarya</taxon>
        <taxon>Basidiomycota</taxon>
        <taxon>Agaricomycotina</taxon>
        <taxon>Agaricomycetes</taxon>
        <taxon>Agaricomycetidae</taxon>
        <taxon>Agaricales</taxon>
        <taxon>Marasmiineae</taxon>
        <taxon>Omphalotaceae</taxon>
        <taxon>Rhodocollybia</taxon>
    </lineage>
</organism>
<dbReference type="EMBL" id="JADNRY010000057">
    <property type="protein sequence ID" value="KAF9068782.1"/>
    <property type="molecule type" value="Genomic_DNA"/>
</dbReference>
<accession>A0A9P5PTA0</accession>
<protein>
    <submittedName>
        <fullName evidence="1">Uncharacterized protein</fullName>
    </submittedName>
</protein>
<comment type="caution">
    <text evidence="1">The sequence shown here is derived from an EMBL/GenBank/DDBJ whole genome shotgun (WGS) entry which is preliminary data.</text>
</comment>
<dbReference type="Proteomes" id="UP000772434">
    <property type="component" value="Unassembled WGS sequence"/>
</dbReference>
<evidence type="ECO:0000313" key="2">
    <source>
        <dbReference type="Proteomes" id="UP000772434"/>
    </source>
</evidence>
<keyword evidence="2" id="KW-1185">Reference proteome</keyword>
<feature type="non-terminal residue" evidence="1">
    <location>
        <position position="1"/>
    </location>
</feature>
<proteinExistence type="predicted"/>
<sequence>ASSTIFRASSNFGVTFWYTVIRNEVFPFASAALIAEIKQARSLALARDTVSGKEHATGLKNGKARQGERQNWEMKSVTVIRSGGVG</sequence>
<evidence type="ECO:0000313" key="1">
    <source>
        <dbReference type="EMBL" id="KAF9068782.1"/>
    </source>
</evidence>
<reference evidence="1" key="1">
    <citation type="submission" date="2020-11" db="EMBL/GenBank/DDBJ databases">
        <authorList>
            <consortium name="DOE Joint Genome Institute"/>
            <person name="Ahrendt S."/>
            <person name="Riley R."/>
            <person name="Andreopoulos W."/>
            <person name="Labutti K."/>
            <person name="Pangilinan J."/>
            <person name="Ruiz-Duenas F.J."/>
            <person name="Barrasa J.M."/>
            <person name="Sanchez-Garcia M."/>
            <person name="Camarero S."/>
            <person name="Miyauchi S."/>
            <person name="Serrano A."/>
            <person name="Linde D."/>
            <person name="Babiker R."/>
            <person name="Drula E."/>
            <person name="Ayuso-Fernandez I."/>
            <person name="Pacheco R."/>
            <person name="Padilla G."/>
            <person name="Ferreira P."/>
            <person name="Barriuso J."/>
            <person name="Kellner H."/>
            <person name="Castanera R."/>
            <person name="Alfaro M."/>
            <person name="Ramirez L."/>
            <person name="Pisabarro A.G."/>
            <person name="Kuo A."/>
            <person name="Tritt A."/>
            <person name="Lipzen A."/>
            <person name="He G."/>
            <person name="Yan M."/>
            <person name="Ng V."/>
            <person name="Cullen D."/>
            <person name="Martin F."/>
            <person name="Rosso M.-N."/>
            <person name="Henrissat B."/>
            <person name="Hibbett D."/>
            <person name="Martinez A.T."/>
            <person name="Grigoriev I.V."/>
        </authorList>
    </citation>
    <scope>NUCLEOTIDE SEQUENCE</scope>
    <source>
        <strain evidence="1">AH 40177</strain>
    </source>
</reference>